<dbReference type="EMBL" id="GEDC01023602">
    <property type="protein sequence ID" value="JAS13696.1"/>
    <property type="molecule type" value="Transcribed_RNA"/>
</dbReference>
<proteinExistence type="predicted"/>
<evidence type="ECO:0000256" key="2">
    <source>
        <dbReference type="SAM" id="Phobius"/>
    </source>
</evidence>
<feature type="transmembrane region" description="Helical" evidence="2">
    <location>
        <begin position="5"/>
        <end position="26"/>
    </location>
</feature>
<keyword evidence="2" id="KW-0472">Membrane</keyword>
<gene>
    <name evidence="3" type="ORF">g.2527</name>
</gene>
<keyword evidence="2" id="KW-1133">Transmembrane helix</keyword>
<protein>
    <submittedName>
        <fullName evidence="3">Uncharacterized protein</fullName>
    </submittedName>
</protein>
<feature type="non-terminal residue" evidence="3">
    <location>
        <position position="1"/>
    </location>
</feature>
<reference evidence="3" key="1">
    <citation type="submission" date="2015-12" db="EMBL/GenBank/DDBJ databases">
        <title>De novo transcriptome assembly of four potential Pierce s Disease insect vectors from Arizona vineyards.</title>
        <authorList>
            <person name="Tassone E.E."/>
        </authorList>
    </citation>
    <scope>NUCLEOTIDE SEQUENCE</scope>
</reference>
<evidence type="ECO:0000256" key="1">
    <source>
        <dbReference type="SAM" id="MobiDB-lite"/>
    </source>
</evidence>
<evidence type="ECO:0000313" key="3">
    <source>
        <dbReference type="EMBL" id="JAS13696.1"/>
    </source>
</evidence>
<dbReference type="AlphaFoldDB" id="A0A1B6CJN2"/>
<sequence>LGVCVFPIVITITFILYWIVFMPMLWVYCYNLSKKQNWTNYWHLMFWILALIIWICVEILIITCLFKRHQKKLKNRSSTYRNNVFNSIKKTQLKITKDDQININDSNVKHSGDRLSVFNIDKSDLNKSTKSINEKAKKILGYNSDVLNTNTSIELSTLRQTRVSINRKKYSVPDRFKTENEMNKNKRNTIHENVPDYLNNSSATKIRKVSYDNLFRRPLKNQKYCVGSQNVDIPKRFDSCEKAQTKPSNLNETNNQQNVFLPKENKNYALFEKRDESTEAKQDSKKTVAEIHSEQTYDKSSSKCFEDRKVLHIPITESMTTNQESFIKSEIKCKDNNLDIHPATNTEHNNYKQYLSREDSYDGLPHMEDFDKYLKLVTVNTPLSPRDSFFFDLIDAANSSELNNPSDSKEVILSNPNSPTREYFVADIKPHSSSEKTEAFIMIDSNAENNKRASKRFLVTENKTVD</sequence>
<feature type="region of interest" description="Disordered" evidence="1">
    <location>
        <begin position="274"/>
        <end position="293"/>
    </location>
</feature>
<accession>A0A1B6CJN2</accession>
<name>A0A1B6CJN2_9HEMI</name>
<feature type="transmembrane region" description="Helical" evidence="2">
    <location>
        <begin position="46"/>
        <end position="66"/>
    </location>
</feature>
<keyword evidence="2" id="KW-0812">Transmembrane</keyword>
<organism evidence="3">
    <name type="scientific">Clastoptera arizonana</name>
    <name type="common">Arizona spittle bug</name>
    <dbReference type="NCBI Taxonomy" id="38151"/>
    <lineage>
        <taxon>Eukaryota</taxon>
        <taxon>Metazoa</taxon>
        <taxon>Ecdysozoa</taxon>
        <taxon>Arthropoda</taxon>
        <taxon>Hexapoda</taxon>
        <taxon>Insecta</taxon>
        <taxon>Pterygota</taxon>
        <taxon>Neoptera</taxon>
        <taxon>Paraneoptera</taxon>
        <taxon>Hemiptera</taxon>
        <taxon>Auchenorrhyncha</taxon>
        <taxon>Cercopoidea</taxon>
        <taxon>Clastopteridae</taxon>
        <taxon>Clastoptera</taxon>
    </lineage>
</organism>